<evidence type="ECO:0000313" key="3">
    <source>
        <dbReference type="Proteomes" id="UP000433577"/>
    </source>
</evidence>
<accession>A0A7Z2GPE1</accession>
<dbReference type="RefSeq" id="WP_158955971.1">
    <property type="nucleotide sequence ID" value="NZ_CP046915.1"/>
</dbReference>
<dbReference type="SUPFAM" id="SSF54631">
    <property type="entry name" value="CBS-domain pair"/>
    <property type="match status" value="1"/>
</dbReference>
<sequence length="42" mass="4610">MQASDIMTTEVISTRPDTSVFEAATLLAEHHISGYPVIFAQM</sequence>
<dbReference type="Pfam" id="PF00571">
    <property type="entry name" value="CBS"/>
    <property type="match status" value="1"/>
</dbReference>
<dbReference type="InterPro" id="IPR000644">
    <property type="entry name" value="CBS_dom"/>
</dbReference>
<reference evidence="2 3" key="1">
    <citation type="submission" date="2019-12" db="EMBL/GenBank/DDBJ databases">
        <title>Paraburkholderia acidiphila 7Q-K02 sp. nov and Paraburkholderia acidisoli DHF22 sp. nov., two strains isolated from forest soil.</title>
        <authorList>
            <person name="Gao Z."/>
            <person name="Qiu L."/>
        </authorList>
    </citation>
    <scope>NUCLEOTIDE SEQUENCE [LARGE SCALE GENOMIC DNA]</scope>
    <source>
        <strain evidence="2 3">DHF22</strain>
    </source>
</reference>
<evidence type="ECO:0000259" key="1">
    <source>
        <dbReference type="Pfam" id="PF00571"/>
    </source>
</evidence>
<protein>
    <submittedName>
        <fullName evidence="2">CBS domain-containing protein</fullName>
    </submittedName>
</protein>
<dbReference type="AlphaFoldDB" id="A0A7Z2GPE1"/>
<dbReference type="EMBL" id="CP046915">
    <property type="protein sequence ID" value="QGZ65490.1"/>
    <property type="molecule type" value="Genomic_DNA"/>
</dbReference>
<dbReference type="Proteomes" id="UP000433577">
    <property type="component" value="Chromosome 3"/>
</dbReference>
<dbReference type="InterPro" id="IPR046342">
    <property type="entry name" value="CBS_dom_sf"/>
</dbReference>
<dbReference type="KEGG" id="pacs:FAZ98_27480"/>
<proteinExistence type="predicted"/>
<evidence type="ECO:0000313" key="2">
    <source>
        <dbReference type="EMBL" id="QGZ65490.1"/>
    </source>
</evidence>
<name>A0A7Z2GPE1_9BURK</name>
<gene>
    <name evidence="2" type="ORF">FAZ98_27480</name>
</gene>
<organism evidence="2 3">
    <name type="scientific">Paraburkholderia acidisoli</name>
    <dbReference type="NCBI Taxonomy" id="2571748"/>
    <lineage>
        <taxon>Bacteria</taxon>
        <taxon>Pseudomonadati</taxon>
        <taxon>Pseudomonadota</taxon>
        <taxon>Betaproteobacteria</taxon>
        <taxon>Burkholderiales</taxon>
        <taxon>Burkholderiaceae</taxon>
        <taxon>Paraburkholderia</taxon>
    </lineage>
</organism>
<dbReference type="Gene3D" id="3.10.580.10">
    <property type="entry name" value="CBS-domain"/>
    <property type="match status" value="1"/>
</dbReference>
<keyword evidence="3" id="KW-1185">Reference proteome</keyword>
<dbReference type="OrthoDB" id="9790355at2"/>
<feature type="domain" description="CBS" evidence="1">
    <location>
        <begin position="3"/>
        <end position="38"/>
    </location>
</feature>